<evidence type="ECO:0000256" key="5">
    <source>
        <dbReference type="ARBA" id="ARBA00023136"/>
    </source>
</evidence>
<dbReference type="Pfam" id="PF03006">
    <property type="entry name" value="HlyIII"/>
    <property type="match status" value="1"/>
</dbReference>
<dbReference type="AlphaFoldDB" id="A0A0D2C9D5"/>
<gene>
    <name evidence="8" type="ORF">PV05_01647</name>
</gene>
<keyword evidence="5 7" id="KW-0472">Membrane</keyword>
<keyword evidence="3 7" id="KW-0812">Transmembrane</keyword>
<evidence type="ECO:0000256" key="7">
    <source>
        <dbReference type="SAM" id="Phobius"/>
    </source>
</evidence>
<comment type="similarity">
    <text evidence="2">Belongs to the ADIPOR family.</text>
</comment>
<feature type="binding site" evidence="6">
    <location>
        <position position="135"/>
    </location>
    <ligand>
        <name>Zn(2+)</name>
        <dbReference type="ChEBI" id="CHEBI:29105"/>
    </ligand>
</feature>
<keyword evidence="6" id="KW-0862">Zinc</keyword>
<evidence type="ECO:0000313" key="8">
    <source>
        <dbReference type="EMBL" id="KIW61536.1"/>
    </source>
</evidence>
<dbReference type="GeneID" id="25323555"/>
<dbReference type="PANTHER" id="PTHR20855">
    <property type="entry name" value="ADIPOR/PROGESTIN RECEPTOR-RELATED"/>
    <property type="match status" value="1"/>
</dbReference>
<dbReference type="PANTHER" id="PTHR20855:SF52">
    <property type="entry name" value="ADIPONECTIN RECEPTOR PROTEIN"/>
    <property type="match status" value="1"/>
</dbReference>
<evidence type="ECO:0000313" key="9">
    <source>
        <dbReference type="Proteomes" id="UP000054342"/>
    </source>
</evidence>
<dbReference type="RefSeq" id="XP_013322120.1">
    <property type="nucleotide sequence ID" value="XM_013466666.1"/>
</dbReference>
<keyword evidence="9" id="KW-1185">Reference proteome</keyword>
<dbReference type="STRING" id="348802.A0A0D2C9D5"/>
<dbReference type="GO" id="GO:0038023">
    <property type="term" value="F:signaling receptor activity"/>
    <property type="evidence" value="ECO:0007669"/>
    <property type="project" value="TreeGrafter"/>
</dbReference>
<dbReference type="EMBL" id="KN847317">
    <property type="protein sequence ID" value="KIW61536.1"/>
    <property type="molecule type" value="Genomic_DNA"/>
</dbReference>
<dbReference type="OrthoDB" id="529367at2759"/>
<evidence type="ECO:0000256" key="3">
    <source>
        <dbReference type="ARBA" id="ARBA00022692"/>
    </source>
</evidence>
<feature type="binding site" evidence="6">
    <location>
        <position position="131"/>
    </location>
    <ligand>
        <name>Zn(2+)</name>
        <dbReference type="ChEBI" id="CHEBI:29105"/>
    </ligand>
</feature>
<name>A0A0D2C9D5_9EURO</name>
<comment type="subcellular location">
    <subcellularLocation>
        <location evidence="1">Membrane</location>
        <topology evidence="1">Multi-pass membrane protein</topology>
    </subcellularLocation>
</comment>
<evidence type="ECO:0000256" key="6">
    <source>
        <dbReference type="PIRSR" id="PIRSR604254-1"/>
    </source>
</evidence>
<feature type="transmembrane region" description="Helical" evidence="7">
    <location>
        <begin position="97"/>
        <end position="113"/>
    </location>
</feature>
<dbReference type="InterPro" id="IPR004254">
    <property type="entry name" value="AdipoR/HlyIII-related"/>
</dbReference>
<feature type="transmembrane region" description="Helical" evidence="7">
    <location>
        <begin position="6"/>
        <end position="23"/>
    </location>
</feature>
<feature type="transmembrane region" description="Helical" evidence="7">
    <location>
        <begin position="133"/>
        <end position="153"/>
    </location>
</feature>
<proteinExistence type="inferred from homology"/>
<dbReference type="GO" id="GO:0046872">
    <property type="term" value="F:metal ion binding"/>
    <property type="evidence" value="ECO:0007669"/>
    <property type="project" value="UniProtKB-KW"/>
</dbReference>
<sequence length="162" mass="17346">MDIFGICILAVGGGASATYYACYCNETTRCIYWALNLGAGVAAAVTLFDTGGGGSKMRTLRGGVFSLLAISAMLPVFQRIGSLGWKEACHQIGAQWYLAEALSLLLGVGLFVGRLPEKLSPGSFDIWGHSHQMFHISALTGTAFHLAALITGYKYRQAYPRC</sequence>
<keyword evidence="6" id="KW-0479">Metal-binding</keyword>
<evidence type="ECO:0000256" key="4">
    <source>
        <dbReference type="ARBA" id="ARBA00022989"/>
    </source>
</evidence>
<evidence type="ECO:0000256" key="1">
    <source>
        <dbReference type="ARBA" id="ARBA00004141"/>
    </source>
</evidence>
<organism evidence="8 9">
    <name type="scientific">Exophiala xenobiotica</name>
    <dbReference type="NCBI Taxonomy" id="348802"/>
    <lineage>
        <taxon>Eukaryota</taxon>
        <taxon>Fungi</taxon>
        <taxon>Dikarya</taxon>
        <taxon>Ascomycota</taxon>
        <taxon>Pezizomycotina</taxon>
        <taxon>Eurotiomycetes</taxon>
        <taxon>Chaetothyriomycetidae</taxon>
        <taxon>Chaetothyriales</taxon>
        <taxon>Herpotrichiellaceae</taxon>
        <taxon>Exophiala</taxon>
    </lineage>
</organism>
<evidence type="ECO:0000256" key="2">
    <source>
        <dbReference type="ARBA" id="ARBA00007018"/>
    </source>
</evidence>
<dbReference type="HOGENOM" id="CLU_023075_5_1_1"/>
<dbReference type="GO" id="GO:0016020">
    <property type="term" value="C:membrane"/>
    <property type="evidence" value="ECO:0007669"/>
    <property type="project" value="UniProtKB-SubCell"/>
</dbReference>
<feature type="transmembrane region" description="Helical" evidence="7">
    <location>
        <begin position="60"/>
        <end position="77"/>
    </location>
</feature>
<accession>A0A0D2C9D5</accession>
<reference evidence="8 9" key="1">
    <citation type="submission" date="2015-01" db="EMBL/GenBank/DDBJ databases">
        <title>The Genome Sequence of Exophiala xenobiotica CBS118157.</title>
        <authorList>
            <consortium name="The Broad Institute Genomics Platform"/>
            <person name="Cuomo C."/>
            <person name="de Hoog S."/>
            <person name="Gorbushina A."/>
            <person name="Stielow B."/>
            <person name="Teixiera M."/>
            <person name="Abouelleil A."/>
            <person name="Chapman S.B."/>
            <person name="Priest M."/>
            <person name="Young S.K."/>
            <person name="Wortman J."/>
            <person name="Nusbaum C."/>
            <person name="Birren B."/>
        </authorList>
    </citation>
    <scope>NUCLEOTIDE SEQUENCE [LARGE SCALE GENOMIC DNA]</scope>
    <source>
        <strain evidence="8 9">CBS 118157</strain>
    </source>
</reference>
<keyword evidence="4 7" id="KW-1133">Transmembrane helix</keyword>
<dbReference type="Proteomes" id="UP000054342">
    <property type="component" value="Unassembled WGS sequence"/>
</dbReference>
<feature type="transmembrane region" description="Helical" evidence="7">
    <location>
        <begin position="30"/>
        <end position="48"/>
    </location>
</feature>
<protein>
    <submittedName>
        <fullName evidence="8">Uncharacterized protein</fullName>
    </submittedName>
</protein>